<gene>
    <name evidence="2" type="ORF">G3R48_03050</name>
</gene>
<feature type="transmembrane region" description="Helical" evidence="1">
    <location>
        <begin position="59"/>
        <end position="78"/>
    </location>
</feature>
<dbReference type="RefSeq" id="WP_153660430.1">
    <property type="nucleotide sequence ID" value="NZ_JAAIKR010000001.1"/>
</dbReference>
<dbReference type="Proteomes" id="UP000811844">
    <property type="component" value="Unassembled WGS sequence"/>
</dbReference>
<feature type="transmembrane region" description="Helical" evidence="1">
    <location>
        <begin position="122"/>
        <end position="139"/>
    </location>
</feature>
<sequence>MNFSHIKWLDDKGHVKPPLTLYLMLLFLARSWCVFIASLTQFNDRSGLVRLFYPEKTDFLWSLVFGVGAVLVYGLVIAERKRKPQWLIPVFKRGCFILAALVTLDAVVLVQRLIHDGFIFKVSYAVDSLLVFWSIIYIINSERLKLYFNDWNKEDPSDKKAD</sequence>
<proteinExistence type="predicted"/>
<protein>
    <submittedName>
        <fullName evidence="2">DUF2919 family protein</fullName>
    </submittedName>
</protein>
<keyword evidence="1" id="KW-0472">Membrane</keyword>
<reference evidence="2 3" key="1">
    <citation type="submission" date="2020-02" db="EMBL/GenBank/DDBJ databases">
        <title>Shewanella WXL01 sp. nov., a marine bacterium isolated from green algae in Luhuitou Fringing Reef (Northern South China Sea).</title>
        <authorList>
            <person name="Wang X."/>
        </authorList>
    </citation>
    <scope>NUCLEOTIDE SEQUENCE [LARGE SCALE GENOMIC DNA]</scope>
    <source>
        <strain evidence="2 3">MCCC 1A01895</strain>
    </source>
</reference>
<dbReference type="InterPro" id="IPR021318">
    <property type="entry name" value="DUF2919"/>
</dbReference>
<feature type="transmembrane region" description="Helical" evidence="1">
    <location>
        <begin position="21"/>
        <end position="39"/>
    </location>
</feature>
<evidence type="ECO:0000313" key="3">
    <source>
        <dbReference type="Proteomes" id="UP000811844"/>
    </source>
</evidence>
<feature type="transmembrane region" description="Helical" evidence="1">
    <location>
        <begin position="90"/>
        <end position="110"/>
    </location>
</feature>
<keyword evidence="3" id="KW-1185">Reference proteome</keyword>
<name>A0ABS5HYX2_9GAMM</name>
<comment type="caution">
    <text evidence="2">The sequence shown here is derived from an EMBL/GenBank/DDBJ whole genome shotgun (WGS) entry which is preliminary data.</text>
</comment>
<organism evidence="2 3">
    <name type="scientific">Shewanella intestini</name>
    <dbReference type="NCBI Taxonomy" id="2017544"/>
    <lineage>
        <taxon>Bacteria</taxon>
        <taxon>Pseudomonadati</taxon>
        <taxon>Pseudomonadota</taxon>
        <taxon>Gammaproteobacteria</taxon>
        <taxon>Alteromonadales</taxon>
        <taxon>Shewanellaceae</taxon>
        <taxon>Shewanella</taxon>
    </lineage>
</organism>
<accession>A0ABS5HYX2</accession>
<evidence type="ECO:0000256" key="1">
    <source>
        <dbReference type="SAM" id="Phobius"/>
    </source>
</evidence>
<dbReference type="Pfam" id="PF11143">
    <property type="entry name" value="DUF2919"/>
    <property type="match status" value="1"/>
</dbReference>
<keyword evidence="1" id="KW-0812">Transmembrane</keyword>
<keyword evidence="1" id="KW-1133">Transmembrane helix</keyword>
<evidence type="ECO:0000313" key="2">
    <source>
        <dbReference type="EMBL" id="MBR9726971.1"/>
    </source>
</evidence>
<dbReference type="EMBL" id="JAAIKR010000001">
    <property type="protein sequence ID" value="MBR9726971.1"/>
    <property type="molecule type" value="Genomic_DNA"/>
</dbReference>